<evidence type="ECO:0000256" key="1">
    <source>
        <dbReference type="ARBA" id="ARBA00004651"/>
    </source>
</evidence>
<feature type="transmembrane region" description="Helical" evidence="6">
    <location>
        <begin position="12"/>
        <end position="30"/>
    </location>
</feature>
<name>A0ABT5VJE0_9BACI</name>
<evidence type="ECO:0000313" key="8">
    <source>
        <dbReference type="EMBL" id="MDE5414837.1"/>
    </source>
</evidence>
<keyword evidence="9" id="KW-1185">Reference proteome</keyword>
<evidence type="ECO:0000256" key="4">
    <source>
        <dbReference type="ARBA" id="ARBA00022989"/>
    </source>
</evidence>
<dbReference type="PANTHER" id="PTHR40077:SF1">
    <property type="entry name" value="MEMBRANE PROTEIN"/>
    <property type="match status" value="1"/>
</dbReference>
<dbReference type="PANTHER" id="PTHR40077">
    <property type="entry name" value="MEMBRANE PROTEIN-RELATED"/>
    <property type="match status" value="1"/>
</dbReference>
<dbReference type="InterPro" id="IPR023845">
    <property type="entry name" value="DUF3817_TM"/>
</dbReference>
<keyword evidence="5 6" id="KW-0472">Membrane</keyword>
<organism evidence="8 9">
    <name type="scientific">Alkalihalobacterium chitinilyticum</name>
    <dbReference type="NCBI Taxonomy" id="2980103"/>
    <lineage>
        <taxon>Bacteria</taxon>
        <taxon>Bacillati</taxon>
        <taxon>Bacillota</taxon>
        <taxon>Bacilli</taxon>
        <taxon>Bacillales</taxon>
        <taxon>Bacillaceae</taxon>
        <taxon>Alkalihalobacterium</taxon>
    </lineage>
</organism>
<feature type="transmembrane region" description="Helical" evidence="6">
    <location>
        <begin position="42"/>
        <end position="63"/>
    </location>
</feature>
<keyword evidence="2" id="KW-1003">Cell membrane</keyword>
<keyword evidence="4 6" id="KW-1133">Transmembrane helix</keyword>
<reference evidence="8" key="1">
    <citation type="submission" date="2024-05" db="EMBL/GenBank/DDBJ databases">
        <title>Alkalihalobacillus sp. strain MEB203 novel alkaliphilic bacterium from Lonar Lake, India.</title>
        <authorList>
            <person name="Joshi A."/>
            <person name="Thite S."/>
            <person name="Mengade P."/>
        </authorList>
    </citation>
    <scope>NUCLEOTIDE SEQUENCE</scope>
    <source>
        <strain evidence="8">MEB 203</strain>
    </source>
</reference>
<protein>
    <submittedName>
        <fullName evidence="8">DUF3817 domain-containing protein</fullName>
    </submittedName>
</protein>
<accession>A0ABT5VJE0</accession>
<evidence type="ECO:0000313" key="9">
    <source>
        <dbReference type="Proteomes" id="UP001148125"/>
    </source>
</evidence>
<comment type="subcellular location">
    <subcellularLocation>
        <location evidence="1">Cell membrane</location>
        <topology evidence="1">Multi-pass membrane protein</topology>
    </subcellularLocation>
</comment>
<dbReference type="EMBL" id="JAOTPO010000011">
    <property type="protein sequence ID" value="MDE5414837.1"/>
    <property type="molecule type" value="Genomic_DNA"/>
</dbReference>
<evidence type="ECO:0000256" key="6">
    <source>
        <dbReference type="SAM" id="Phobius"/>
    </source>
</evidence>
<evidence type="ECO:0000256" key="5">
    <source>
        <dbReference type="ARBA" id="ARBA00023136"/>
    </source>
</evidence>
<proteinExistence type="predicted"/>
<dbReference type="NCBIfam" id="TIGR03954">
    <property type="entry name" value="integ_memb_HG"/>
    <property type="match status" value="1"/>
</dbReference>
<evidence type="ECO:0000256" key="3">
    <source>
        <dbReference type="ARBA" id="ARBA00022692"/>
    </source>
</evidence>
<dbReference type="Proteomes" id="UP001148125">
    <property type="component" value="Unassembled WGS sequence"/>
</dbReference>
<feature type="transmembrane region" description="Helical" evidence="6">
    <location>
        <begin position="69"/>
        <end position="88"/>
    </location>
</feature>
<sequence>MLDTPLKWFRNIGFLEGWSYLLLLGLAMPLKYLADIPQFVTVIGAAHGALFVLYLSIALYVTVKYKWPLTRFIGATIAAMLPFGPFIYDARILKQYQIEVKESV</sequence>
<dbReference type="Pfam" id="PF12823">
    <property type="entry name" value="DUF3817"/>
    <property type="match status" value="1"/>
</dbReference>
<evidence type="ECO:0000259" key="7">
    <source>
        <dbReference type="Pfam" id="PF12823"/>
    </source>
</evidence>
<keyword evidence="3 6" id="KW-0812">Transmembrane</keyword>
<gene>
    <name evidence="8" type="ORF">N7Z68_15870</name>
</gene>
<evidence type="ECO:0000256" key="2">
    <source>
        <dbReference type="ARBA" id="ARBA00022475"/>
    </source>
</evidence>
<comment type="caution">
    <text evidence="8">The sequence shown here is derived from an EMBL/GenBank/DDBJ whole genome shotgun (WGS) entry which is preliminary data.</text>
</comment>
<feature type="domain" description="DUF3817" evidence="7">
    <location>
        <begin position="6"/>
        <end position="92"/>
    </location>
</feature>
<dbReference type="RefSeq" id="WP_275119443.1">
    <property type="nucleotide sequence ID" value="NZ_JAOTPO010000011.1"/>
</dbReference>